<feature type="compositionally biased region" description="Basic and acidic residues" evidence="1">
    <location>
        <begin position="62"/>
        <end position="77"/>
    </location>
</feature>
<keyword evidence="3" id="KW-1185">Reference proteome</keyword>
<gene>
    <name evidence="2" type="ORF">FA13DRAFT_1733952</name>
</gene>
<evidence type="ECO:0000256" key="1">
    <source>
        <dbReference type="SAM" id="MobiDB-lite"/>
    </source>
</evidence>
<reference evidence="2 3" key="1">
    <citation type="journal article" date="2019" name="Nat. Ecol. Evol.">
        <title>Megaphylogeny resolves global patterns of mushroom evolution.</title>
        <authorList>
            <person name="Varga T."/>
            <person name="Krizsan K."/>
            <person name="Foldi C."/>
            <person name="Dima B."/>
            <person name="Sanchez-Garcia M."/>
            <person name="Sanchez-Ramirez S."/>
            <person name="Szollosi G.J."/>
            <person name="Szarkandi J.G."/>
            <person name="Papp V."/>
            <person name="Albert L."/>
            <person name="Andreopoulos W."/>
            <person name="Angelini C."/>
            <person name="Antonin V."/>
            <person name="Barry K.W."/>
            <person name="Bougher N.L."/>
            <person name="Buchanan P."/>
            <person name="Buyck B."/>
            <person name="Bense V."/>
            <person name="Catcheside P."/>
            <person name="Chovatia M."/>
            <person name="Cooper J."/>
            <person name="Damon W."/>
            <person name="Desjardin D."/>
            <person name="Finy P."/>
            <person name="Geml J."/>
            <person name="Haridas S."/>
            <person name="Hughes K."/>
            <person name="Justo A."/>
            <person name="Karasinski D."/>
            <person name="Kautmanova I."/>
            <person name="Kiss B."/>
            <person name="Kocsube S."/>
            <person name="Kotiranta H."/>
            <person name="LaButti K.M."/>
            <person name="Lechner B.E."/>
            <person name="Liimatainen K."/>
            <person name="Lipzen A."/>
            <person name="Lukacs Z."/>
            <person name="Mihaltcheva S."/>
            <person name="Morgado L.N."/>
            <person name="Niskanen T."/>
            <person name="Noordeloos M.E."/>
            <person name="Ohm R.A."/>
            <person name="Ortiz-Santana B."/>
            <person name="Ovrebo C."/>
            <person name="Racz N."/>
            <person name="Riley R."/>
            <person name="Savchenko A."/>
            <person name="Shiryaev A."/>
            <person name="Soop K."/>
            <person name="Spirin V."/>
            <person name="Szebenyi C."/>
            <person name="Tomsovsky M."/>
            <person name="Tulloss R.E."/>
            <person name="Uehling J."/>
            <person name="Grigoriev I.V."/>
            <person name="Vagvolgyi C."/>
            <person name="Papp T."/>
            <person name="Martin F.M."/>
            <person name="Miettinen O."/>
            <person name="Hibbett D.S."/>
            <person name="Nagy L.G."/>
        </authorList>
    </citation>
    <scope>NUCLEOTIDE SEQUENCE [LARGE SCALE GENOMIC DNA]</scope>
    <source>
        <strain evidence="2 3">FP101781</strain>
    </source>
</reference>
<dbReference type="EMBL" id="QPFP01000024">
    <property type="protein sequence ID" value="TEB30134.1"/>
    <property type="molecule type" value="Genomic_DNA"/>
</dbReference>
<evidence type="ECO:0000313" key="3">
    <source>
        <dbReference type="Proteomes" id="UP000298030"/>
    </source>
</evidence>
<sequence length="401" mass="44563">MSFNNAPLIKARLDQEPTTTTKAFLAVHPVRRRVVSDPCLPERLPNTSFLHREAESLAPVTLRKELARNDPGPKDPDPEANEIPPLPVEDENANEQSEDEPPQSPTESQHKPSFFKSIAKTISGFNGSASRKRPQPVSWSNVQPFEVMRAVEESDIVFLMEVRDKAFPLLLRTSGGQTPLVHAIRIGKKDVAIVLLGAFSRYINHLEDSDIRKAETQSQLKVLRTGLKLAINQGLANSQPDLIASFMQTLIMSEGDQWVWAQVSMVARELNAGAEGRPVESAGTAVRRFTTRELGKAGLIASLEDYIANATADLLLMGAWSIALQSVPADNLPTYFFARDDRVYKAFASTLEQHKGDIDRSCPRQLRLQLKLLKEGLEGRQLTFRRKVELLAEKLDSGDPL</sequence>
<feature type="region of interest" description="Disordered" evidence="1">
    <location>
        <begin position="61"/>
        <end position="111"/>
    </location>
</feature>
<comment type="caution">
    <text evidence="2">The sequence shown here is derived from an EMBL/GenBank/DDBJ whole genome shotgun (WGS) entry which is preliminary data.</text>
</comment>
<dbReference type="OrthoDB" id="3005035at2759"/>
<proteinExistence type="predicted"/>
<protein>
    <submittedName>
        <fullName evidence="2">Uncharacterized protein</fullName>
    </submittedName>
</protein>
<name>A0A4Y7T853_COPMI</name>
<accession>A0A4Y7T853</accession>
<evidence type="ECO:0000313" key="2">
    <source>
        <dbReference type="EMBL" id="TEB30134.1"/>
    </source>
</evidence>
<organism evidence="2 3">
    <name type="scientific">Coprinellus micaceus</name>
    <name type="common">Glistening ink-cap mushroom</name>
    <name type="synonym">Coprinus micaceus</name>
    <dbReference type="NCBI Taxonomy" id="71717"/>
    <lineage>
        <taxon>Eukaryota</taxon>
        <taxon>Fungi</taxon>
        <taxon>Dikarya</taxon>
        <taxon>Basidiomycota</taxon>
        <taxon>Agaricomycotina</taxon>
        <taxon>Agaricomycetes</taxon>
        <taxon>Agaricomycetidae</taxon>
        <taxon>Agaricales</taxon>
        <taxon>Agaricineae</taxon>
        <taxon>Psathyrellaceae</taxon>
        <taxon>Coprinellus</taxon>
    </lineage>
</organism>
<feature type="compositionally biased region" description="Acidic residues" evidence="1">
    <location>
        <begin position="88"/>
        <end position="101"/>
    </location>
</feature>
<dbReference type="AlphaFoldDB" id="A0A4Y7T853"/>
<dbReference type="Proteomes" id="UP000298030">
    <property type="component" value="Unassembled WGS sequence"/>
</dbReference>